<evidence type="ECO:0000259" key="7">
    <source>
        <dbReference type="PROSITE" id="PS50109"/>
    </source>
</evidence>
<gene>
    <name evidence="10" type="ORF">H8R02_06100</name>
</gene>
<dbReference type="PROSITE" id="PS50109">
    <property type="entry name" value="HIS_KIN"/>
    <property type="match status" value="1"/>
</dbReference>
<dbReference type="Gene3D" id="3.30.450.20">
    <property type="entry name" value="PAS domain"/>
    <property type="match status" value="1"/>
</dbReference>
<dbReference type="PANTHER" id="PTHR43547">
    <property type="entry name" value="TWO-COMPONENT HISTIDINE KINASE"/>
    <property type="match status" value="1"/>
</dbReference>
<evidence type="ECO:0000256" key="6">
    <source>
        <dbReference type="ARBA" id="ARBA00022777"/>
    </source>
</evidence>
<evidence type="ECO:0000256" key="2">
    <source>
        <dbReference type="ARBA" id="ARBA00004429"/>
    </source>
</evidence>
<dbReference type="InterPro" id="IPR036890">
    <property type="entry name" value="HATPase_C_sf"/>
</dbReference>
<keyword evidence="5" id="KW-0808">Transferase</keyword>
<dbReference type="Pfam" id="PF02518">
    <property type="entry name" value="HATPase_c"/>
    <property type="match status" value="1"/>
</dbReference>
<keyword evidence="11" id="KW-1185">Reference proteome</keyword>
<dbReference type="Proteomes" id="UP000596827">
    <property type="component" value="Unassembled WGS sequence"/>
</dbReference>
<dbReference type="InterPro" id="IPR004358">
    <property type="entry name" value="Sig_transdc_His_kin-like_C"/>
</dbReference>
<feature type="domain" description="Histidine kinase" evidence="7">
    <location>
        <begin position="150"/>
        <end position="367"/>
    </location>
</feature>
<feature type="domain" description="PAS" evidence="8">
    <location>
        <begin position="21"/>
        <end position="50"/>
    </location>
</feature>
<dbReference type="InterPro" id="IPR003594">
    <property type="entry name" value="HATPase_dom"/>
</dbReference>
<dbReference type="InterPro" id="IPR005467">
    <property type="entry name" value="His_kinase_dom"/>
</dbReference>
<evidence type="ECO:0000259" key="9">
    <source>
        <dbReference type="PROSITE" id="PS50113"/>
    </source>
</evidence>
<sequence length="374" mass="41192">MTAQAQRILELGLPCLRDHAIVLIDPEARIVGWYGGAEEIFGYREQEIVGCDTSTLFVAEDLQLGLDRHELEVARRDSFSHDDRWHVRADGIRIWVSGTVTAVREPSGELCGYIKILRDRTDLRMSTEHRQNQLEAVEAAMQRTSSYLQTLGHELRNPLAPIRNAAAILAASGKDERVQRLAQIIDNQVSVLERVTADLMDVSRLHHQKLELRPTEFDIRTLLEEAAAGMSEEASAHGLKLECVLPPQPLRLVADADRVRQAVSNLLTNAIKYTPSGGSIWVKATREVDDIVVRVQDTGIGIAPDALSRIFELFTQERRASELVPGGLGVGLAIVSQIAELHGGVAQARSSGIGKGSEFMIRLPCRLAPKADIA</sequence>
<dbReference type="EMBL" id="JACORU010000001">
    <property type="protein sequence ID" value="MBC5764014.1"/>
    <property type="molecule type" value="Genomic_DNA"/>
</dbReference>
<dbReference type="InterPro" id="IPR036097">
    <property type="entry name" value="HisK_dim/P_sf"/>
</dbReference>
<dbReference type="CDD" id="cd00130">
    <property type="entry name" value="PAS"/>
    <property type="match status" value="1"/>
</dbReference>
<dbReference type="InterPro" id="IPR035965">
    <property type="entry name" value="PAS-like_dom_sf"/>
</dbReference>
<organism evidence="10 11">
    <name type="scientific">Ramlibacter albus</name>
    <dbReference type="NCBI Taxonomy" id="2079448"/>
    <lineage>
        <taxon>Bacteria</taxon>
        <taxon>Pseudomonadati</taxon>
        <taxon>Pseudomonadota</taxon>
        <taxon>Betaproteobacteria</taxon>
        <taxon>Burkholderiales</taxon>
        <taxon>Comamonadaceae</taxon>
        <taxon>Ramlibacter</taxon>
    </lineage>
</organism>
<evidence type="ECO:0000256" key="1">
    <source>
        <dbReference type="ARBA" id="ARBA00000085"/>
    </source>
</evidence>
<accession>A0A923S138</accession>
<feature type="domain" description="PAC" evidence="9">
    <location>
        <begin position="80"/>
        <end position="132"/>
    </location>
</feature>
<evidence type="ECO:0000256" key="3">
    <source>
        <dbReference type="ARBA" id="ARBA00012438"/>
    </source>
</evidence>
<proteinExistence type="predicted"/>
<keyword evidence="6 10" id="KW-0418">Kinase</keyword>
<dbReference type="FunFam" id="3.30.565.10:FF:000006">
    <property type="entry name" value="Sensor histidine kinase WalK"/>
    <property type="match status" value="1"/>
</dbReference>
<dbReference type="PANTHER" id="PTHR43547:SF2">
    <property type="entry name" value="HYBRID SIGNAL TRANSDUCTION HISTIDINE KINASE C"/>
    <property type="match status" value="1"/>
</dbReference>
<dbReference type="GO" id="GO:0000155">
    <property type="term" value="F:phosphorelay sensor kinase activity"/>
    <property type="evidence" value="ECO:0007669"/>
    <property type="project" value="InterPro"/>
</dbReference>
<comment type="caution">
    <text evidence="10">The sequence shown here is derived from an EMBL/GenBank/DDBJ whole genome shotgun (WGS) entry which is preliminary data.</text>
</comment>
<evidence type="ECO:0000256" key="4">
    <source>
        <dbReference type="ARBA" id="ARBA00022553"/>
    </source>
</evidence>
<protein>
    <recommendedName>
        <fullName evidence="3">histidine kinase</fullName>
        <ecNumber evidence="3">2.7.13.3</ecNumber>
    </recommendedName>
</protein>
<dbReference type="SMART" id="SM00388">
    <property type="entry name" value="HisKA"/>
    <property type="match status" value="1"/>
</dbReference>
<evidence type="ECO:0000313" key="11">
    <source>
        <dbReference type="Proteomes" id="UP000596827"/>
    </source>
</evidence>
<dbReference type="SUPFAM" id="SSF55874">
    <property type="entry name" value="ATPase domain of HSP90 chaperone/DNA topoisomerase II/histidine kinase"/>
    <property type="match status" value="1"/>
</dbReference>
<dbReference type="AlphaFoldDB" id="A0A923S138"/>
<evidence type="ECO:0000256" key="5">
    <source>
        <dbReference type="ARBA" id="ARBA00022679"/>
    </source>
</evidence>
<dbReference type="InterPro" id="IPR003661">
    <property type="entry name" value="HisK_dim/P_dom"/>
</dbReference>
<dbReference type="Pfam" id="PF00512">
    <property type="entry name" value="HisKA"/>
    <property type="match status" value="1"/>
</dbReference>
<dbReference type="EC" id="2.7.13.3" evidence="3"/>
<dbReference type="SUPFAM" id="SSF55785">
    <property type="entry name" value="PYP-like sensor domain (PAS domain)"/>
    <property type="match status" value="1"/>
</dbReference>
<dbReference type="RefSeq" id="WP_187080422.1">
    <property type="nucleotide sequence ID" value="NZ_JACORU010000001.1"/>
</dbReference>
<dbReference type="Gene3D" id="3.30.565.10">
    <property type="entry name" value="Histidine kinase-like ATPase, C-terminal domain"/>
    <property type="match status" value="1"/>
</dbReference>
<dbReference type="PROSITE" id="PS50112">
    <property type="entry name" value="PAS"/>
    <property type="match status" value="1"/>
</dbReference>
<comment type="subcellular location">
    <subcellularLocation>
        <location evidence="2">Cell inner membrane</location>
        <topology evidence="2">Multi-pass membrane protein</topology>
    </subcellularLocation>
</comment>
<dbReference type="Pfam" id="PF13426">
    <property type="entry name" value="PAS_9"/>
    <property type="match status" value="1"/>
</dbReference>
<dbReference type="CDD" id="cd00075">
    <property type="entry name" value="HATPase"/>
    <property type="match status" value="1"/>
</dbReference>
<dbReference type="PRINTS" id="PR00344">
    <property type="entry name" value="BCTRLSENSOR"/>
</dbReference>
<reference evidence="10" key="1">
    <citation type="submission" date="2020-08" db="EMBL/GenBank/DDBJ databases">
        <title>Ramlibacter sp. GTP1 16S ribosomal RNA gene genome sequencing and assembly.</title>
        <authorList>
            <person name="Kang M."/>
        </authorList>
    </citation>
    <scope>NUCLEOTIDE SEQUENCE</scope>
    <source>
        <strain evidence="10">GTP1</strain>
    </source>
</reference>
<dbReference type="SMART" id="SM00387">
    <property type="entry name" value="HATPase_c"/>
    <property type="match status" value="1"/>
</dbReference>
<keyword evidence="4" id="KW-0597">Phosphoprotein</keyword>
<comment type="catalytic activity">
    <reaction evidence="1">
        <text>ATP + protein L-histidine = ADP + protein N-phospho-L-histidine.</text>
        <dbReference type="EC" id="2.7.13.3"/>
    </reaction>
</comment>
<dbReference type="NCBIfam" id="TIGR00229">
    <property type="entry name" value="sensory_box"/>
    <property type="match status" value="1"/>
</dbReference>
<dbReference type="InterPro" id="IPR000014">
    <property type="entry name" value="PAS"/>
</dbReference>
<dbReference type="CDD" id="cd00082">
    <property type="entry name" value="HisKA"/>
    <property type="match status" value="1"/>
</dbReference>
<dbReference type="Gene3D" id="1.10.287.130">
    <property type="match status" value="1"/>
</dbReference>
<evidence type="ECO:0000259" key="8">
    <source>
        <dbReference type="PROSITE" id="PS50112"/>
    </source>
</evidence>
<dbReference type="SUPFAM" id="SSF47384">
    <property type="entry name" value="Homodimeric domain of signal transducing histidine kinase"/>
    <property type="match status" value="1"/>
</dbReference>
<dbReference type="PROSITE" id="PS50113">
    <property type="entry name" value="PAC"/>
    <property type="match status" value="1"/>
</dbReference>
<dbReference type="InterPro" id="IPR000700">
    <property type="entry name" value="PAS-assoc_C"/>
</dbReference>
<dbReference type="GO" id="GO:0005886">
    <property type="term" value="C:plasma membrane"/>
    <property type="evidence" value="ECO:0007669"/>
    <property type="project" value="UniProtKB-SubCell"/>
</dbReference>
<evidence type="ECO:0000313" key="10">
    <source>
        <dbReference type="EMBL" id="MBC5764014.1"/>
    </source>
</evidence>
<name>A0A923S138_9BURK</name>